<comment type="caution">
    <text evidence="1">The sequence shown here is derived from an EMBL/GenBank/DDBJ whole genome shotgun (WGS) entry which is preliminary data.</text>
</comment>
<gene>
    <name evidence="1" type="ORF">QWI16_15075</name>
</gene>
<evidence type="ECO:0000313" key="2">
    <source>
        <dbReference type="Proteomes" id="UP001168380"/>
    </source>
</evidence>
<organism evidence="1 2">
    <name type="scientific">Gilvimarinus algae</name>
    <dbReference type="NCBI Taxonomy" id="3058037"/>
    <lineage>
        <taxon>Bacteria</taxon>
        <taxon>Pseudomonadati</taxon>
        <taxon>Pseudomonadota</taxon>
        <taxon>Gammaproteobacteria</taxon>
        <taxon>Cellvibrionales</taxon>
        <taxon>Cellvibrionaceae</taxon>
        <taxon>Gilvimarinus</taxon>
    </lineage>
</organism>
<name>A0ABT8TM91_9GAMM</name>
<dbReference type="Proteomes" id="UP001168380">
    <property type="component" value="Unassembled WGS sequence"/>
</dbReference>
<dbReference type="RefSeq" id="WP_302714305.1">
    <property type="nucleotide sequence ID" value="NZ_JAULRT010000062.1"/>
</dbReference>
<accession>A0ABT8TM91</accession>
<reference evidence="1" key="1">
    <citation type="submission" date="2023-07" db="EMBL/GenBank/DDBJ databases">
        <title>Gilvimarinus algae sp. nov., isolated from the surface of Kelp.</title>
        <authorList>
            <person name="Sun Y.Y."/>
            <person name="Gong Y."/>
            <person name="Du Z.J."/>
        </authorList>
    </citation>
    <scope>NUCLEOTIDE SEQUENCE</scope>
    <source>
        <strain evidence="1">SDUM040014</strain>
    </source>
</reference>
<proteinExistence type="predicted"/>
<dbReference type="EMBL" id="JAULRT010000062">
    <property type="protein sequence ID" value="MDO3383502.1"/>
    <property type="molecule type" value="Genomic_DNA"/>
</dbReference>
<keyword evidence="2" id="KW-1185">Reference proteome</keyword>
<sequence length="57" mass="6122">MDRNSPSSNTLTYLAGLSVVDSSEAENLSRRSLATPASSQSFWGHLANRIKSLVGLK</sequence>
<evidence type="ECO:0000313" key="1">
    <source>
        <dbReference type="EMBL" id="MDO3383502.1"/>
    </source>
</evidence>
<protein>
    <submittedName>
        <fullName evidence="1">Uncharacterized protein</fullName>
    </submittedName>
</protein>